<feature type="active site" evidence="12">
    <location>
        <position position="365"/>
    </location>
</feature>
<dbReference type="CDD" id="cd13363">
    <property type="entry name" value="PH_PLC_delta"/>
    <property type="match status" value="1"/>
</dbReference>
<protein>
    <recommendedName>
        <fullName evidence="2 16">Phosphoinositide phospholipase C</fullName>
        <ecNumber evidence="2 16">3.1.4.11</ecNumber>
    </recommendedName>
</protein>
<feature type="glycosylation site" description="O-linked (GlcNAc) serine" evidence="15">
    <location>
        <position position="201"/>
    </location>
</feature>
<dbReference type="InterPro" id="IPR001192">
    <property type="entry name" value="PI-PLC_fam"/>
</dbReference>
<dbReference type="PROSITE" id="PS00018">
    <property type="entry name" value="EF_HAND_1"/>
    <property type="match status" value="1"/>
</dbReference>
<dbReference type="InterPro" id="IPR001849">
    <property type="entry name" value="PH_domain"/>
</dbReference>
<feature type="active site" evidence="12">
    <location>
        <position position="320"/>
    </location>
</feature>
<evidence type="ECO:0000256" key="6">
    <source>
        <dbReference type="ARBA" id="ARBA00022801"/>
    </source>
</evidence>
<dbReference type="GO" id="GO:0005737">
    <property type="term" value="C:cytoplasm"/>
    <property type="evidence" value="ECO:0007669"/>
    <property type="project" value="UniProtKB-SubCell"/>
</dbReference>
<evidence type="ECO:0000259" key="18">
    <source>
        <dbReference type="PROSITE" id="PS50003"/>
    </source>
</evidence>
<comment type="cofactor">
    <cofactor evidence="14">
        <name>Ca(2+)</name>
        <dbReference type="ChEBI" id="CHEBI:29108"/>
    </cofactor>
    <text evidence="14">Binds 3 Ca(2+) ions per subunit. Two of the Ca(2+) ions are bound to the C2 domain.</text>
</comment>
<dbReference type="PRINTS" id="PR00390">
    <property type="entry name" value="PHPHLIPASEC"/>
</dbReference>
<dbReference type="FunFam" id="3.20.20.190:FF:000022">
    <property type="entry name" value="Phosphoinositide phospholipase C"/>
    <property type="match status" value="1"/>
</dbReference>
<dbReference type="InterPro" id="IPR035892">
    <property type="entry name" value="C2_domain_sf"/>
</dbReference>
<evidence type="ECO:0000256" key="17">
    <source>
        <dbReference type="SAM" id="MobiDB-lite"/>
    </source>
</evidence>
<dbReference type="SUPFAM" id="SSF49562">
    <property type="entry name" value="C2 domain (Calcium/lipid-binding domain, CaLB)"/>
    <property type="match status" value="1"/>
</dbReference>
<name>A0A315W0B4_GAMAF</name>
<evidence type="ECO:0000256" key="14">
    <source>
        <dbReference type="PIRSR" id="PIRSR628391-3"/>
    </source>
</evidence>
<feature type="domain" description="PH" evidence="18">
    <location>
        <begin position="17"/>
        <end position="122"/>
    </location>
</feature>
<feature type="binding site" evidence="13">
    <location>
        <position position="529"/>
    </location>
    <ligand>
        <name>substrate</name>
    </ligand>
</feature>
<feature type="binding site" evidence="14">
    <location>
        <position position="321"/>
    </location>
    <ligand>
        <name>Ca(2+)</name>
        <dbReference type="ChEBI" id="CHEBI:29108"/>
        <label>3</label>
        <note>catalytic</note>
    </ligand>
</feature>
<evidence type="ECO:0000256" key="13">
    <source>
        <dbReference type="PIRSR" id="PIRSR628391-2"/>
    </source>
</evidence>
<evidence type="ECO:0000259" key="19">
    <source>
        <dbReference type="PROSITE" id="PS50008"/>
    </source>
</evidence>
<feature type="binding site" evidence="14">
    <location>
        <position position="658"/>
    </location>
    <ligand>
        <name>Ca(2+)</name>
        <dbReference type="ChEBI" id="CHEBI:29108"/>
        <label>4</label>
    </ligand>
</feature>
<comment type="caution">
    <text evidence="21">The sequence shown here is derived from an EMBL/GenBank/DDBJ whole genome shotgun (WGS) entry which is preliminary data.</text>
</comment>
<keyword evidence="4 14" id="KW-0479">Metal-binding</keyword>
<dbReference type="InterPro" id="IPR017946">
    <property type="entry name" value="PLC-like_Pdiesterase_TIM-brl"/>
</dbReference>
<dbReference type="EMBL" id="NHOQ01001318">
    <property type="protein sequence ID" value="PWA25138.1"/>
    <property type="molecule type" value="Genomic_DNA"/>
</dbReference>
<dbReference type="FunFam" id="2.30.29.30:FF:000088">
    <property type="entry name" value="Phosphoinositide phospholipase C"/>
    <property type="match status" value="1"/>
</dbReference>
<gene>
    <name evidence="21" type="ORF">CCH79_00005096</name>
</gene>
<evidence type="ECO:0000256" key="16">
    <source>
        <dbReference type="RuleBase" id="RU361133"/>
    </source>
</evidence>
<dbReference type="CDD" id="cd08593">
    <property type="entry name" value="PI-PLCc_delta"/>
    <property type="match status" value="1"/>
</dbReference>
<dbReference type="SUPFAM" id="SSF51695">
    <property type="entry name" value="PLC-like phosphodiesterases"/>
    <property type="match status" value="1"/>
</dbReference>
<dbReference type="GO" id="GO:0016042">
    <property type="term" value="P:lipid catabolic process"/>
    <property type="evidence" value="ECO:0007669"/>
    <property type="project" value="UniProtKB-KW"/>
</dbReference>
<dbReference type="Pfam" id="PF00387">
    <property type="entry name" value="PI-PLC-Y"/>
    <property type="match status" value="1"/>
</dbReference>
<dbReference type="Proteomes" id="UP000250572">
    <property type="component" value="Unassembled WGS sequence"/>
</dbReference>
<dbReference type="InterPro" id="IPR002048">
    <property type="entry name" value="EF_hand_dom"/>
</dbReference>
<dbReference type="EC" id="3.1.4.11" evidence="2 16"/>
<dbReference type="SMART" id="SM00233">
    <property type="entry name" value="PH"/>
    <property type="match status" value="1"/>
</dbReference>
<feature type="binding site" evidence="14">
    <location>
        <position position="352"/>
    </location>
    <ligand>
        <name>Ca(2+)</name>
        <dbReference type="ChEBI" id="CHEBI:29108"/>
        <label>3</label>
        <note>catalytic</note>
    </ligand>
</feature>
<feature type="domain" description="EF-hand" evidence="20">
    <location>
        <begin position="150"/>
        <end position="185"/>
    </location>
</feature>
<dbReference type="InterPro" id="IPR001711">
    <property type="entry name" value="PLipase_C_Pinositol-sp_Y"/>
</dbReference>
<accession>A0A315W0B4</accession>
<comment type="catalytic activity">
    <reaction evidence="11">
        <text>a 1,2-diacyl-sn-glycero-3-phospho-(1D-myo-inositol-4,5-bisphosphate) + H2O = 1D-myo-inositol 1,4,5-trisphosphate + a 1,2-diacyl-sn-glycerol + H(+)</text>
        <dbReference type="Rhea" id="RHEA:33179"/>
        <dbReference type="ChEBI" id="CHEBI:15377"/>
        <dbReference type="ChEBI" id="CHEBI:15378"/>
        <dbReference type="ChEBI" id="CHEBI:17815"/>
        <dbReference type="ChEBI" id="CHEBI:58456"/>
        <dbReference type="ChEBI" id="CHEBI:203600"/>
        <dbReference type="EC" id="3.1.4.11"/>
    </reaction>
    <physiologicalReaction direction="left-to-right" evidence="11">
        <dbReference type="Rhea" id="RHEA:33180"/>
    </physiologicalReaction>
</comment>
<evidence type="ECO:0000256" key="7">
    <source>
        <dbReference type="ARBA" id="ARBA00022837"/>
    </source>
</evidence>
<keyword evidence="9 16" id="KW-0443">Lipid metabolism</keyword>
<evidence type="ECO:0000313" key="21">
    <source>
        <dbReference type="EMBL" id="PWA25138.1"/>
    </source>
</evidence>
<dbReference type="PROSITE" id="PS50007">
    <property type="entry name" value="PIPLC_X_DOMAIN"/>
    <property type="match status" value="1"/>
</dbReference>
<dbReference type="SUPFAM" id="SSF47473">
    <property type="entry name" value="EF-hand"/>
    <property type="match status" value="1"/>
</dbReference>
<feature type="binding site" evidence="14">
    <location>
        <position position="660"/>
    </location>
    <ligand>
        <name>Ca(2+)</name>
        <dbReference type="ChEBI" id="CHEBI:29108"/>
        <label>4</label>
    </ligand>
</feature>
<feature type="region of interest" description="Disordered" evidence="17">
    <location>
        <begin position="463"/>
        <end position="492"/>
    </location>
</feature>
<comment type="subcellular location">
    <subcellularLocation>
        <location evidence="1">Cytoplasm</location>
    </subcellularLocation>
</comment>
<evidence type="ECO:0000256" key="10">
    <source>
        <dbReference type="ARBA" id="ARBA00023224"/>
    </source>
</evidence>
<dbReference type="GO" id="GO:0005509">
    <property type="term" value="F:calcium ion binding"/>
    <property type="evidence" value="ECO:0007669"/>
    <property type="project" value="InterPro"/>
</dbReference>
<keyword evidence="8 16" id="KW-0442">Lipid degradation</keyword>
<feature type="binding site" evidence="14">
    <location>
        <position position="350"/>
    </location>
    <ligand>
        <name>Ca(2+)</name>
        <dbReference type="ChEBI" id="CHEBI:29108"/>
        <label>3</label>
        <note>catalytic</note>
    </ligand>
</feature>
<dbReference type="GO" id="GO:0035556">
    <property type="term" value="P:intracellular signal transduction"/>
    <property type="evidence" value="ECO:0007669"/>
    <property type="project" value="InterPro"/>
</dbReference>
<evidence type="ECO:0000256" key="15">
    <source>
        <dbReference type="PIRSR" id="PIRSR628391-4"/>
    </source>
</evidence>
<feature type="binding site" evidence="14">
    <location>
        <position position="399"/>
    </location>
    <ligand>
        <name>Ca(2+)</name>
        <dbReference type="ChEBI" id="CHEBI:29108"/>
        <label>3</label>
        <note>catalytic</note>
    </ligand>
</feature>
<feature type="binding site" evidence="13">
    <location>
        <position position="556"/>
    </location>
    <ligand>
        <name>substrate</name>
    </ligand>
</feature>
<dbReference type="PANTHER" id="PTHR10336:SF199">
    <property type="entry name" value="PHOSPHOINOSITIDE PHOSPHOLIPASE C"/>
    <property type="match status" value="1"/>
</dbReference>
<dbReference type="PROSITE" id="PS50003">
    <property type="entry name" value="PH_DOMAIN"/>
    <property type="match status" value="1"/>
</dbReference>
<keyword evidence="22" id="KW-1185">Reference proteome</keyword>
<dbReference type="FunFam" id="1.10.238.10:FF:000005">
    <property type="entry name" value="Phosphoinositide phospholipase C"/>
    <property type="match status" value="1"/>
</dbReference>
<dbReference type="InterPro" id="IPR018247">
    <property type="entry name" value="EF_Hand_1_Ca_BS"/>
</dbReference>
<dbReference type="Gene3D" id="1.10.238.10">
    <property type="entry name" value="EF-hand"/>
    <property type="match status" value="2"/>
</dbReference>
<dbReference type="STRING" id="33528.ENSGAFP00000008815"/>
<dbReference type="InterPro" id="IPR011993">
    <property type="entry name" value="PH-like_dom_sf"/>
</dbReference>
<dbReference type="SMART" id="SM00149">
    <property type="entry name" value="PLCYc"/>
    <property type="match status" value="1"/>
</dbReference>
<dbReference type="InterPro" id="IPR015359">
    <property type="entry name" value="PLC_EF-hand-like"/>
</dbReference>
<keyword evidence="6 16" id="KW-0378">Hydrolase</keyword>
<evidence type="ECO:0000256" key="2">
    <source>
        <dbReference type="ARBA" id="ARBA00012368"/>
    </source>
</evidence>
<dbReference type="GO" id="GO:0005886">
    <property type="term" value="C:plasma membrane"/>
    <property type="evidence" value="ECO:0007669"/>
    <property type="project" value="TreeGrafter"/>
</dbReference>
<dbReference type="PROSITE" id="PS50008">
    <property type="entry name" value="PIPLC_Y_DOMAIN"/>
    <property type="match status" value="1"/>
</dbReference>
<dbReference type="Gene3D" id="2.60.40.150">
    <property type="entry name" value="C2 domain"/>
    <property type="match status" value="1"/>
</dbReference>
<dbReference type="PANTHER" id="PTHR10336">
    <property type="entry name" value="PHOSPHOINOSITIDE-SPECIFIC PHOSPHOLIPASE C FAMILY PROTEIN"/>
    <property type="match status" value="1"/>
</dbReference>
<dbReference type="Gene3D" id="2.30.29.30">
    <property type="entry name" value="Pleckstrin-homology domain (PH domain)/Phosphotyrosine-binding domain (PTB)"/>
    <property type="match status" value="1"/>
</dbReference>
<evidence type="ECO:0000256" key="9">
    <source>
        <dbReference type="ARBA" id="ARBA00023098"/>
    </source>
</evidence>
<evidence type="ECO:0000256" key="11">
    <source>
        <dbReference type="ARBA" id="ARBA00023674"/>
    </source>
</evidence>
<feature type="domain" description="PI-PLC Y-box" evidence="19">
    <location>
        <begin position="500"/>
        <end position="616"/>
    </location>
</feature>
<evidence type="ECO:0000313" key="22">
    <source>
        <dbReference type="Proteomes" id="UP000250572"/>
    </source>
</evidence>
<feature type="binding site" evidence="13">
    <location>
        <position position="450"/>
    </location>
    <ligand>
        <name>substrate</name>
    </ligand>
</feature>
<evidence type="ECO:0000256" key="1">
    <source>
        <dbReference type="ARBA" id="ARBA00004496"/>
    </source>
</evidence>
<dbReference type="Pfam" id="PF00388">
    <property type="entry name" value="PI-PLC-X"/>
    <property type="match status" value="1"/>
</dbReference>
<evidence type="ECO:0000256" key="3">
    <source>
        <dbReference type="ARBA" id="ARBA00022490"/>
    </source>
</evidence>
<dbReference type="InterPro" id="IPR000909">
    <property type="entry name" value="PLipase_C_PInositol-sp_X_dom"/>
</dbReference>
<sequence>MKRNGIERMEGDPDLQFLLQGGDLLKVLSPSWKKTRHLKLQEDCKTIWRESKKTFKSSQTFDSISAVRLGRQSEGLKKNTGEHVEGRCFTIVFKGRRKNLDLIASSEEEAGCWVRGLEKLISSLVNLSANQAKDQYPFTNIWVPIWNESHSKIWIFSCLSKADKNKDSKLSQQEMKNFLQLLNIGLDDDYAEMLFKKCDKSRSGYLAGAEIEHFYNLLTHREEIDVIYGEYAKTTGFMNAGNLVEFLMKEQREKVTLADAQKIIEKYEPDEQAKGKGLLSKDGFLMYLLDPEAMVFNPDHKEVYQDMKQPLNHYFISSSHNTYLMEDQLKGPSSTEAYVRALLKGCRCVELDCWDGSDNEPVIYHGYTLTSKILFKDVIKTIKEYAFKKSDYPVILSLENHCSVEQQSVMAQHMSSILGSALVTTPLGDGMPANFPSPEELKGRFLIKGKRLNKLEASFADVTEEADNSDVTEEEESSNEADDEPEKKSNKKNLKLAKELSDMVIYCKSVHFNGFEDARKNQSFYEMSSFKEGKAVKLAEESANAYIRHNVEKLSRIYPAGSRTDSSNYNPVPLWNAGCQIVALNFQTGCTELDINQGRFLINGKGGYVLKPAYMRDSATEFDPITLTQGDWLQHKTLHIMVISGQQLPKVNMKKSSIVDPLVKVQIYGVPDDVAEKETSAIPNNGTCGLRLFSHLTVW</sequence>
<keyword evidence="15" id="KW-0325">Glycoprotein</keyword>
<organism evidence="21 22">
    <name type="scientific">Gambusia affinis</name>
    <name type="common">Western mosquitofish</name>
    <name type="synonym">Heterandria affinis</name>
    <dbReference type="NCBI Taxonomy" id="33528"/>
    <lineage>
        <taxon>Eukaryota</taxon>
        <taxon>Metazoa</taxon>
        <taxon>Chordata</taxon>
        <taxon>Craniata</taxon>
        <taxon>Vertebrata</taxon>
        <taxon>Euteleostomi</taxon>
        <taxon>Actinopterygii</taxon>
        <taxon>Neopterygii</taxon>
        <taxon>Teleostei</taxon>
        <taxon>Neoteleostei</taxon>
        <taxon>Acanthomorphata</taxon>
        <taxon>Ovalentaria</taxon>
        <taxon>Atherinomorphae</taxon>
        <taxon>Cyprinodontiformes</taxon>
        <taxon>Poeciliidae</taxon>
        <taxon>Poeciliinae</taxon>
        <taxon>Gambusia</taxon>
    </lineage>
</organism>
<proteinExistence type="predicted"/>
<keyword evidence="7 14" id="KW-0106">Calcium</keyword>
<evidence type="ECO:0000256" key="5">
    <source>
        <dbReference type="ARBA" id="ARBA00022737"/>
    </source>
</evidence>
<feature type="binding site" evidence="14">
    <location>
        <position position="684"/>
    </location>
    <ligand>
        <name>Ca(2+)</name>
        <dbReference type="ChEBI" id="CHEBI:29108"/>
        <label>4</label>
    </ligand>
</feature>
<dbReference type="GO" id="GO:0004435">
    <property type="term" value="F:phosphatidylinositol-4,5-bisphosphate phospholipase C activity"/>
    <property type="evidence" value="ECO:0007669"/>
    <property type="project" value="UniProtKB-EC"/>
</dbReference>
<reference evidence="21 22" key="1">
    <citation type="journal article" date="2018" name="G3 (Bethesda)">
        <title>A High-Quality Reference Genome for the Invasive Mosquitofish Gambusia affinis Using a Chicago Library.</title>
        <authorList>
            <person name="Hoffberg S.L."/>
            <person name="Troendle N.J."/>
            <person name="Glenn T.C."/>
            <person name="Mahmud O."/>
            <person name="Louha S."/>
            <person name="Chalopin D."/>
            <person name="Bennetzen J.L."/>
            <person name="Mauricio R."/>
        </authorList>
    </citation>
    <scope>NUCLEOTIDE SEQUENCE [LARGE SCALE GENOMIC DNA]</scope>
    <source>
        <strain evidence="21">NE01/NJP1002.9</strain>
        <tissue evidence="21">Muscle</tissue>
    </source>
</reference>
<evidence type="ECO:0000256" key="8">
    <source>
        <dbReference type="ARBA" id="ARBA00022963"/>
    </source>
</evidence>
<evidence type="ECO:0000259" key="20">
    <source>
        <dbReference type="PROSITE" id="PS50222"/>
    </source>
</evidence>
<feature type="binding site" evidence="13">
    <location>
        <position position="448"/>
    </location>
    <ligand>
        <name>substrate</name>
    </ligand>
</feature>
<feature type="compositionally biased region" description="Acidic residues" evidence="17">
    <location>
        <begin position="463"/>
        <end position="484"/>
    </location>
</feature>
<dbReference type="SMART" id="SM00148">
    <property type="entry name" value="PLCXc"/>
    <property type="match status" value="1"/>
</dbReference>
<feature type="binding site" evidence="13">
    <location>
        <begin position="26"/>
        <end position="53"/>
    </location>
    <ligand>
        <name>substrate</name>
    </ligand>
</feature>
<dbReference type="Pfam" id="PF09279">
    <property type="entry name" value="EF-hand_like"/>
    <property type="match status" value="1"/>
</dbReference>
<dbReference type="Gene3D" id="3.20.20.190">
    <property type="entry name" value="Phosphatidylinositol (PI) phosphodiesterase"/>
    <property type="match status" value="1"/>
</dbReference>
<evidence type="ECO:0000256" key="12">
    <source>
        <dbReference type="PIRSR" id="PIRSR628391-1"/>
    </source>
</evidence>
<dbReference type="InterPro" id="IPR028391">
    <property type="entry name" value="PLC-delta1_cat"/>
</dbReference>
<dbReference type="AlphaFoldDB" id="A0A315W0B4"/>
<evidence type="ECO:0000256" key="4">
    <source>
        <dbReference type="ARBA" id="ARBA00022723"/>
    </source>
</evidence>
<keyword evidence="3" id="KW-0963">Cytoplasm</keyword>
<dbReference type="PROSITE" id="PS50222">
    <property type="entry name" value="EF_HAND_2"/>
    <property type="match status" value="1"/>
</dbReference>
<dbReference type="InterPro" id="IPR011992">
    <property type="entry name" value="EF-hand-dom_pair"/>
</dbReference>
<dbReference type="SUPFAM" id="SSF50729">
    <property type="entry name" value="PH domain-like"/>
    <property type="match status" value="1"/>
</dbReference>
<keyword evidence="5" id="KW-0677">Repeat</keyword>
<keyword evidence="10" id="KW-0807">Transducer</keyword>